<dbReference type="AlphaFoldDB" id="A0A2K4YJ11"/>
<evidence type="ECO:0000256" key="1">
    <source>
        <dbReference type="SAM" id="MobiDB-lite"/>
    </source>
</evidence>
<evidence type="ECO:0000313" key="3">
    <source>
        <dbReference type="Proteomes" id="UP000236318"/>
    </source>
</evidence>
<evidence type="ECO:0000313" key="2">
    <source>
        <dbReference type="EMBL" id="SOX56782.1"/>
    </source>
</evidence>
<protein>
    <submittedName>
        <fullName evidence="2">Uncharacterized protein</fullName>
    </submittedName>
</protein>
<dbReference type="Proteomes" id="UP000236318">
    <property type="component" value="Unassembled WGS sequence"/>
</dbReference>
<organism evidence="2 3">
    <name type="scientific">Mycobacterium ahvazicum</name>
    <dbReference type="NCBI Taxonomy" id="1964395"/>
    <lineage>
        <taxon>Bacteria</taxon>
        <taxon>Bacillati</taxon>
        <taxon>Actinomycetota</taxon>
        <taxon>Actinomycetes</taxon>
        <taxon>Mycobacteriales</taxon>
        <taxon>Mycobacteriaceae</taxon>
        <taxon>Mycobacterium</taxon>
        <taxon>Mycobacterium simiae complex</taxon>
    </lineage>
</organism>
<proteinExistence type="predicted"/>
<accession>A0A2K4YJ11</accession>
<dbReference type="EMBL" id="FXEG02000006">
    <property type="protein sequence ID" value="SOX56782.1"/>
    <property type="molecule type" value="Genomic_DNA"/>
</dbReference>
<dbReference type="RefSeq" id="WP_133160896.1">
    <property type="nucleotide sequence ID" value="NZ_FXEG02000006.1"/>
</dbReference>
<dbReference type="OrthoDB" id="4637442at2"/>
<comment type="caution">
    <text evidence="2">The sequence shown here is derived from an EMBL/GenBank/DDBJ whole genome shotgun (WGS) entry which is preliminary data.</text>
</comment>
<feature type="region of interest" description="Disordered" evidence="1">
    <location>
        <begin position="1"/>
        <end position="27"/>
    </location>
</feature>
<keyword evidence="3" id="KW-1185">Reference proteome</keyword>
<gene>
    <name evidence="2" type="ORF">MAAFP003_5493</name>
</gene>
<name>A0A2K4YJ11_9MYCO</name>
<sequence>MLAIPKTPSLHRDTTAPTQARHSATPDPVLVTERQLMFATAAAVAGPHPRTAPRPWFTTLWQQLVRGVSVEHEPRRHYPPRRMSYFEQAATAREMDRL</sequence>
<reference evidence="2" key="1">
    <citation type="submission" date="2018-01" db="EMBL/GenBank/DDBJ databases">
        <authorList>
            <consortium name="Urmite Genomes"/>
        </authorList>
    </citation>
    <scope>NUCLEOTIDE SEQUENCE [LARGE SCALE GENOMIC DNA]</scope>
    <source>
        <strain evidence="2">AFP003</strain>
    </source>
</reference>